<evidence type="ECO:0000313" key="14">
    <source>
        <dbReference type="EMBL" id="CDG68777.1"/>
    </source>
</evidence>
<feature type="compositionally biased region" description="Polar residues" evidence="11">
    <location>
        <begin position="946"/>
        <end position="966"/>
    </location>
</feature>
<dbReference type="OrthoDB" id="1738954at2759"/>
<dbReference type="GO" id="GO:0035556">
    <property type="term" value="P:intracellular signal transduction"/>
    <property type="evidence" value="ECO:0007669"/>
    <property type="project" value="InterPro"/>
</dbReference>
<dbReference type="Pfam" id="PF00069">
    <property type="entry name" value="Pkinase"/>
    <property type="match status" value="1"/>
</dbReference>
<feature type="region of interest" description="Disordered" evidence="11">
    <location>
        <begin position="273"/>
        <end position="305"/>
    </location>
</feature>
<dbReference type="Gene3D" id="3.10.20.230">
    <property type="entry name" value="Doublecortin domain"/>
    <property type="match status" value="2"/>
</dbReference>
<dbReference type="InterPro" id="IPR036572">
    <property type="entry name" value="Doublecortin_dom_sf"/>
</dbReference>
<dbReference type="PROSITE" id="PS50011">
    <property type="entry name" value="PROTEIN_KINASE_DOM"/>
    <property type="match status" value="1"/>
</dbReference>
<dbReference type="PROSITE" id="PS00108">
    <property type="entry name" value="PROTEIN_KINASE_ST"/>
    <property type="match status" value="1"/>
</dbReference>
<gene>
    <name evidence="14" type="primary">DCLK2</name>
</gene>
<dbReference type="PROSITE" id="PS00107">
    <property type="entry name" value="PROTEIN_KINASE_ATP"/>
    <property type="match status" value="1"/>
</dbReference>
<evidence type="ECO:0000256" key="7">
    <source>
        <dbReference type="ARBA" id="ARBA00022840"/>
    </source>
</evidence>
<comment type="similarity">
    <text evidence="1">Belongs to the protein kinase superfamily. CAMK Ser/Thr protein kinase family. CaMK subfamily.</text>
</comment>
<evidence type="ECO:0000259" key="12">
    <source>
        <dbReference type="PROSITE" id="PS50011"/>
    </source>
</evidence>
<dbReference type="CDD" id="cd14095">
    <property type="entry name" value="STKc_DCKL"/>
    <property type="match status" value="1"/>
</dbReference>
<dbReference type="GO" id="GO:0005524">
    <property type="term" value="F:ATP binding"/>
    <property type="evidence" value="ECO:0007669"/>
    <property type="project" value="UniProtKB-UniRule"/>
</dbReference>
<evidence type="ECO:0000259" key="13">
    <source>
        <dbReference type="PROSITE" id="PS50309"/>
    </source>
</evidence>
<dbReference type="Pfam" id="PF03607">
    <property type="entry name" value="DCX"/>
    <property type="match status" value="2"/>
</dbReference>
<dbReference type="EC" id="2.7.11.1" evidence="2"/>
<evidence type="ECO:0000256" key="1">
    <source>
        <dbReference type="ARBA" id="ARBA00005354"/>
    </source>
</evidence>
<dbReference type="FunFam" id="3.30.200.20:FF:000315">
    <property type="entry name" value="Calcium-dependent protein kinase 3"/>
    <property type="match status" value="1"/>
</dbReference>
<protein>
    <recommendedName>
        <fullName evidence="2">non-specific serine/threonine protein kinase</fullName>
        <ecNumber evidence="2">2.7.11.1</ecNumber>
    </recommendedName>
</protein>
<dbReference type="InterPro" id="IPR000719">
    <property type="entry name" value="Prot_kinase_dom"/>
</dbReference>
<organism evidence="14">
    <name type="scientific">Hydra vulgaris</name>
    <name type="common">Hydra</name>
    <name type="synonym">Hydra attenuata</name>
    <dbReference type="NCBI Taxonomy" id="6087"/>
    <lineage>
        <taxon>Eukaryota</taxon>
        <taxon>Metazoa</taxon>
        <taxon>Cnidaria</taxon>
        <taxon>Hydrozoa</taxon>
        <taxon>Hydroidolina</taxon>
        <taxon>Anthoathecata</taxon>
        <taxon>Aplanulata</taxon>
        <taxon>Hydridae</taxon>
        <taxon>Hydra</taxon>
    </lineage>
</organism>
<dbReference type="InterPro" id="IPR003533">
    <property type="entry name" value="Doublecortin_dom"/>
</dbReference>
<feature type="region of interest" description="Disordered" evidence="11">
    <location>
        <begin position="881"/>
        <end position="908"/>
    </location>
</feature>
<feature type="region of interest" description="Disordered" evidence="11">
    <location>
        <begin position="765"/>
        <end position="799"/>
    </location>
</feature>
<evidence type="ECO:0000256" key="2">
    <source>
        <dbReference type="ARBA" id="ARBA00012513"/>
    </source>
</evidence>
<feature type="region of interest" description="Disordered" evidence="11">
    <location>
        <begin position="946"/>
        <end position="968"/>
    </location>
</feature>
<evidence type="ECO:0000256" key="4">
    <source>
        <dbReference type="ARBA" id="ARBA00022679"/>
    </source>
</evidence>
<feature type="domain" description="Doublecortin" evidence="13">
    <location>
        <begin position="174"/>
        <end position="243"/>
    </location>
</feature>
<evidence type="ECO:0000256" key="10">
    <source>
        <dbReference type="PROSITE-ProRule" id="PRU10141"/>
    </source>
</evidence>
<name>T2MA01_HYDVU</name>
<dbReference type="AlphaFoldDB" id="T2MA01"/>
<sequence length="1139" mass="127766">MQMDSGRSSPLPLYRSNSLRGNLNRTSLVRRNQSMSAKQISFFRNGDRYFNGLKLAVSNEKYKEFDSLLAELSKKLDLPTGAVRYIFNAQDSSIITDISQLQYGVPYVCSSNNTFREIEGGYGKQMHNWSITKSPKLDTNFNCSKPNILTNHDNNGQFNHISEGESGKDFIKPKLVTVIRNGKPPQKKVTLLLNSKTAISLDQVLDQLSARGCLGKVDKLFTVDCHVVKSLKDLFDDDTVFIALQANEKFPDDGIELDPNSYRITPYRELKRPSSMTVKRSSSLRSRKYKDENQNLSSINGHTSSTPINKLMNLKVLRPKSTSMKQIEQNNEELYPTSVFESESSESETEYELNSMFGIKRDKQSVHSSYKIGRIIGDGNFAVVRECRDRKTQRSYALKVINKAKVKGKEHMIENEILILRKISHPNIVKLFDEYETAKEIFLVMELVTGGDLFDAIVANTRFSEPDSALMICDLAMAVRYLHEKSIIHRDIKPENLLVVCRSDGRKSIKLADFGLSVEVDSPMYLVCGTPTYVAPEILDESGYGLKVDCWAIGVILYILLCGFPPFRSANHDQEELFEKILGGEFEYLSPFWDDISDGPRDLIDRLLVVDASERYESYEVLEHFWIKKWTRPSEKLHCEMSVAEESNKINRQRLRGIALAIQVVISLLHHVRNKRILNESLKNTSHDMVKVAHKPSQSVSRIPLPKPSCGYHIANIRRNLAVANNTDTKSTVAPDCSFKKGHFKREEVISTSNLKNRSTKLQCSAKSPIKKPTNPIHPIGTVGITSNQTSAKKDVSNKAVKRRPVSLININHLSNDNSKPVETIENKEKRKFTTDLIVVQSSSRARPISMIVSSKDLSKLTADIGDLHIIAGGCVGERGGFTDKVKPNSSNKKLTSEKGSVQKAPPKPIQRPVSLLIKEMKKPRIVGAESLSSNGSMSLSDIRRSSLNTPPVDATNRQNSLTKGTINSVNSKSASSLKSIRSLSSPKNSFISNVPYSTIAQNRASFPLSEKRETIIVSNKNKSEVCKSGIQITTRTNKIQNIKFPDGKIVDKETKTTTTVSIPEHKLAPRGPNLLKKVENLAREIENFSNDNPLDLHSEYLPSNSSSDDEEIECNIQEYTDRFSETEYLSVANANDDT</sequence>
<comment type="catalytic activity">
    <reaction evidence="9">
        <text>L-seryl-[protein] + ATP = O-phospho-L-seryl-[protein] + ADP + H(+)</text>
        <dbReference type="Rhea" id="RHEA:17989"/>
        <dbReference type="Rhea" id="RHEA-COMP:9863"/>
        <dbReference type="Rhea" id="RHEA-COMP:11604"/>
        <dbReference type="ChEBI" id="CHEBI:15378"/>
        <dbReference type="ChEBI" id="CHEBI:29999"/>
        <dbReference type="ChEBI" id="CHEBI:30616"/>
        <dbReference type="ChEBI" id="CHEBI:83421"/>
        <dbReference type="ChEBI" id="CHEBI:456216"/>
        <dbReference type="EC" id="2.7.11.1"/>
    </reaction>
</comment>
<dbReference type="InterPro" id="IPR008271">
    <property type="entry name" value="Ser/Thr_kinase_AS"/>
</dbReference>
<evidence type="ECO:0000256" key="5">
    <source>
        <dbReference type="ARBA" id="ARBA00022741"/>
    </source>
</evidence>
<evidence type="ECO:0000256" key="11">
    <source>
        <dbReference type="SAM" id="MobiDB-lite"/>
    </source>
</evidence>
<evidence type="ECO:0000256" key="9">
    <source>
        <dbReference type="ARBA" id="ARBA00048679"/>
    </source>
</evidence>
<dbReference type="FunFam" id="1.10.510.10:FF:000066">
    <property type="entry name" value="Serine/threonine-protein kinase DCLK1 isoform 2"/>
    <property type="match status" value="1"/>
</dbReference>
<reference evidence="14" key="1">
    <citation type="journal article" date="2013" name="Genome Biol. Evol.">
        <title>Punctuated emergences of genetic and phenotypic innovations in eumetazoan, bilaterian, euteleostome, and hominidae ancestors.</title>
        <authorList>
            <person name="Wenger Y."/>
            <person name="Galliot B."/>
        </authorList>
    </citation>
    <scope>NUCLEOTIDE SEQUENCE</scope>
    <source>
        <tissue evidence="14">Whole animals</tissue>
    </source>
</reference>
<evidence type="ECO:0000256" key="6">
    <source>
        <dbReference type="ARBA" id="ARBA00022777"/>
    </source>
</evidence>
<dbReference type="Gene3D" id="3.30.200.20">
    <property type="entry name" value="Phosphorylase Kinase, domain 1"/>
    <property type="match status" value="1"/>
</dbReference>
<dbReference type="SMART" id="SM00220">
    <property type="entry name" value="S_TKc"/>
    <property type="match status" value="1"/>
</dbReference>
<feature type="region of interest" description="Disordered" evidence="11">
    <location>
        <begin position="1093"/>
        <end position="1112"/>
    </location>
</feature>
<proteinExistence type="evidence at transcript level"/>
<evidence type="ECO:0000256" key="3">
    <source>
        <dbReference type="ARBA" id="ARBA00022527"/>
    </source>
</evidence>
<dbReference type="SUPFAM" id="SSF56112">
    <property type="entry name" value="Protein kinase-like (PK-like)"/>
    <property type="match status" value="1"/>
</dbReference>
<dbReference type="PROSITE" id="PS50309">
    <property type="entry name" value="DC"/>
    <property type="match status" value="2"/>
</dbReference>
<keyword evidence="7 10" id="KW-0067">ATP-binding</keyword>
<dbReference type="GO" id="GO:0004674">
    <property type="term" value="F:protein serine/threonine kinase activity"/>
    <property type="evidence" value="ECO:0007669"/>
    <property type="project" value="UniProtKB-KW"/>
</dbReference>
<dbReference type="InterPro" id="IPR011009">
    <property type="entry name" value="Kinase-like_dom_sf"/>
</dbReference>
<dbReference type="Gene3D" id="1.10.510.10">
    <property type="entry name" value="Transferase(Phosphotransferase) domain 1"/>
    <property type="match status" value="1"/>
</dbReference>
<accession>T2MA01</accession>
<comment type="catalytic activity">
    <reaction evidence="8">
        <text>L-threonyl-[protein] + ATP = O-phospho-L-threonyl-[protein] + ADP + H(+)</text>
        <dbReference type="Rhea" id="RHEA:46608"/>
        <dbReference type="Rhea" id="RHEA-COMP:11060"/>
        <dbReference type="Rhea" id="RHEA-COMP:11605"/>
        <dbReference type="ChEBI" id="CHEBI:15378"/>
        <dbReference type="ChEBI" id="CHEBI:30013"/>
        <dbReference type="ChEBI" id="CHEBI:30616"/>
        <dbReference type="ChEBI" id="CHEBI:61977"/>
        <dbReference type="ChEBI" id="CHEBI:456216"/>
        <dbReference type="EC" id="2.7.11.1"/>
    </reaction>
</comment>
<feature type="compositionally biased region" description="Polar residues" evidence="11">
    <location>
        <begin position="294"/>
        <end position="305"/>
    </location>
</feature>
<feature type="compositionally biased region" description="Polar residues" evidence="11">
    <location>
        <begin position="888"/>
        <end position="900"/>
    </location>
</feature>
<dbReference type="SUPFAM" id="SSF89837">
    <property type="entry name" value="Doublecortin (DC)"/>
    <property type="match status" value="2"/>
</dbReference>
<keyword evidence="5 10" id="KW-0547">Nucleotide-binding</keyword>
<evidence type="ECO:0000256" key="8">
    <source>
        <dbReference type="ARBA" id="ARBA00047899"/>
    </source>
</evidence>
<dbReference type="SMART" id="SM00537">
    <property type="entry name" value="DCX"/>
    <property type="match status" value="2"/>
</dbReference>
<dbReference type="InterPro" id="IPR017441">
    <property type="entry name" value="Protein_kinase_ATP_BS"/>
</dbReference>
<keyword evidence="4" id="KW-0808">Transferase</keyword>
<feature type="domain" description="Protein kinase" evidence="12">
    <location>
        <begin position="370"/>
        <end position="627"/>
    </location>
</feature>
<feature type="binding site" evidence="10">
    <location>
        <position position="399"/>
    </location>
    <ligand>
        <name>ATP</name>
        <dbReference type="ChEBI" id="CHEBI:30616"/>
    </ligand>
</feature>
<dbReference type="PANTHER" id="PTHR24347">
    <property type="entry name" value="SERINE/THREONINE-PROTEIN KINASE"/>
    <property type="match status" value="1"/>
</dbReference>
<keyword evidence="3" id="KW-0723">Serine/threonine-protein kinase</keyword>
<keyword evidence="6 14" id="KW-0418">Kinase</keyword>
<feature type="domain" description="Doublecortin" evidence="13">
    <location>
        <begin position="38"/>
        <end position="121"/>
    </location>
</feature>
<dbReference type="EMBL" id="HAAD01002545">
    <property type="protein sequence ID" value="CDG68777.1"/>
    <property type="molecule type" value="mRNA"/>
</dbReference>